<comment type="subcellular location">
    <subcellularLocation>
        <location evidence="1">Membrane</location>
        <topology evidence="1">Multi-pass membrane protein</topology>
    </subcellularLocation>
</comment>
<dbReference type="GO" id="GO:0006811">
    <property type="term" value="P:monoatomic ion transport"/>
    <property type="evidence" value="ECO:0007669"/>
    <property type="project" value="UniProtKB-KW"/>
</dbReference>
<evidence type="ECO:0000313" key="10">
    <source>
        <dbReference type="Proteomes" id="UP000037179"/>
    </source>
</evidence>
<dbReference type="GO" id="GO:0016020">
    <property type="term" value="C:membrane"/>
    <property type="evidence" value="ECO:0007669"/>
    <property type="project" value="UniProtKB-SubCell"/>
</dbReference>
<evidence type="ECO:0000256" key="2">
    <source>
        <dbReference type="ARBA" id="ARBA00009904"/>
    </source>
</evidence>
<accession>A0ABC9YYN6</accession>
<feature type="transmembrane region" description="Helical" evidence="8">
    <location>
        <begin position="141"/>
        <end position="169"/>
    </location>
</feature>
<sequence length="429" mass="44553">MNLSAELTPVHMRRVAVLAPAHAMRAVLLEAGRAGVVQLDRSEPGDHPGDEAELRALTDAAVRRRAVSAVAGWCPATELPALTERLASLGASVIELPSPPGVDPPTLLSRSRPLRRAFAPLVGTYGVVPYRDLDPTVPAGIAYVVMFGMMFGDAGQGLLVVLIGALLRTTRRPRFAGLRPLWPFIAGAGAAATVFGALYGEFFGPTGVLPVLWLSPLDSPMPLLGAAVAVGAVLLALAYGVGAVNRWREGGPRLAFYSASGIAGAATFLGLGLVAAGLVVRSPVLDVAGAVVVAAGLTLSATGMFTESGGGATGAVQTGIGLFDLVIRIGSNLISFCRLAAFGMTHAALGWVVWSATVGTVHIHLFGPVIAVVVFLIGNAVTFALEALVAGVQALRLEYYELFSRVFLDAGHPFTPWRIHDESTEEPSC</sequence>
<protein>
    <submittedName>
        <fullName evidence="9">ATPase</fullName>
    </submittedName>
</protein>
<evidence type="ECO:0000256" key="3">
    <source>
        <dbReference type="ARBA" id="ARBA00022448"/>
    </source>
</evidence>
<evidence type="ECO:0000256" key="7">
    <source>
        <dbReference type="ARBA" id="ARBA00023136"/>
    </source>
</evidence>
<feature type="transmembrane region" description="Helical" evidence="8">
    <location>
        <begin position="220"/>
        <end position="242"/>
    </location>
</feature>
<evidence type="ECO:0000256" key="4">
    <source>
        <dbReference type="ARBA" id="ARBA00022692"/>
    </source>
</evidence>
<reference evidence="9 10" key="2">
    <citation type="journal article" date="2016" name="Genome Announc.">
        <title>Draft Genome Sequence of Erythromycin- and Oxytetracycline-Sensitive Nocardia seriolae Strain U-1 (NBRC 110359).</title>
        <authorList>
            <person name="Imajoh M."/>
            <person name="Sukeda M."/>
            <person name="Shimizu M."/>
            <person name="Yamane J."/>
            <person name="Ohnishi K."/>
            <person name="Oshima S."/>
        </authorList>
    </citation>
    <scope>NUCLEOTIDE SEQUENCE [LARGE SCALE GENOMIC DNA]</scope>
    <source>
        <strain evidence="9 10">U-1</strain>
    </source>
</reference>
<gene>
    <name evidence="9" type="ORF">NSK11_contig00081-0017</name>
</gene>
<keyword evidence="10" id="KW-1185">Reference proteome</keyword>
<dbReference type="AlphaFoldDB" id="A0ABC9YYN6"/>
<dbReference type="PANTHER" id="PTHR11629:SF63">
    <property type="entry name" value="V-TYPE PROTON ATPASE SUBUNIT A"/>
    <property type="match status" value="1"/>
</dbReference>
<dbReference type="InterPro" id="IPR002490">
    <property type="entry name" value="V-ATPase_116kDa_su"/>
</dbReference>
<evidence type="ECO:0000256" key="5">
    <source>
        <dbReference type="ARBA" id="ARBA00022989"/>
    </source>
</evidence>
<dbReference type="Pfam" id="PF01496">
    <property type="entry name" value="V_ATPase_I"/>
    <property type="match status" value="1"/>
</dbReference>
<evidence type="ECO:0000256" key="6">
    <source>
        <dbReference type="ARBA" id="ARBA00023065"/>
    </source>
</evidence>
<keyword evidence="4 8" id="KW-0812">Transmembrane</keyword>
<proteinExistence type="inferred from homology"/>
<evidence type="ECO:0000256" key="1">
    <source>
        <dbReference type="ARBA" id="ARBA00004141"/>
    </source>
</evidence>
<evidence type="ECO:0000256" key="8">
    <source>
        <dbReference type="SAM" id="Phobius"/>
    </source>
</evidence>
<reference evidence="10" key="1">
    <citation type="submission" date="2015-07" db="EMBL/GenBank/DDBJ databases">
        <title>Nocardia seriolae U-1 whole genome shotgun sequence.</title>
        <authorList>
            <person name="Imajoh M."/>
            <person name="Fukumoto Y."/>
            <person name="Sukeda M."/>
            <person name="Yamane J."/>
            <person name="Yamasaki K."/>
            <person name="Shimizu M."/>
            <person name="Ohnishi K."/>
            <person name="Oshima S."/>
        </authorList>
    </citation>
    <scope>NUCLEOTIDE SEQUENCE [LARGE SCALE GENOMIC DNA]</scope>
    <source>
        <strain evidence="10">U-1</strain>
    </source>
</reference>
<dbReference type="PANTHER" id="PTHR11629">
    <property type="entry name" value="VACUOLAR PROTON ATPASES"/>
    <property type="match status" value="1"/>
</dbReference>
<keyword evidence="6" id="KW-0406">Ion transport</keyword>
<dbReference type="EMBL" id="BBYQ01000081">
    <property type="protein sequence ID" value="GAP30468.1"/>
    <property type="molecule type" value="Genomic_DNA"/>
</dbReference>
<feature type="transmembrane region" description="Helical" evidence="8">
    <location>
        <begin position="181"/>
        <end position="200"/>
    </location>
</feature>
<dbReference type="GeneID" id="93375129"/>
<feature type="transmembrane region" description="Helical" evidence="8">
    <location>
        <begin position="366"/>
        <end position="389"/>
    </location>
</feature>
<dbReference type="RefSeq" id="WP_033089133.1">
    <property type="nucleotide sequence ID" value="NZ_AP017900.1"/>
</dbReference>
<comment type="similarity">
    <text evidence="2">Belongs to the V-ATPase 116 kDa subunit family.</text>
</comment>
<comment type="caution">
    <text evidence="9">The sequence shown here is derived from an EMBL/GenBank/DDBJ whole genome shotgun (WGS) entry which is preliminary data.</text>
</comment>
<keyword evidence="5 8" id="KW-1133">Transmembrane helix</keyword>
<feature type="transmembrane region" description="Helical" evidence="8">
    <location>
        <begin position="284"/>
        <end position="305"/>
    </location>
</feature>
<feature type="transmembrane region" description="Helical" evidence="8">
    <location>
        <begin position="254"/>
        <end position="278"/>
    </location>
</feature>
<dbReference type="Proteomes" id="UP000037179">
    <property type="component" value="Unassembled WGS sequence"/>
</dbReference>
<name>A0ABC9YYN6_9NOCA</name>
<keyword evidence="3" id="KW-0813">Transport</keyword>
<organism evidence="9 10">
    <name type="scientific">Nocardia seriolae</name>
    <dbReference type="NCBI Taxonomy" id="37332"/>
    <lineage>
        <taxon>Bacteria</taxon>
        <taxon>Bacillati</taxon>
        <taxon>Actinomycetota</taxon>
        <taxon>Actinomycetes</taxon>
        <taxon>Mycobacteriales</taxon>
        <taxon>Nocardiaceae</taxon>
        <taxon>Nocardia</taxon>
    </lineage>
</organism>
<evidence type="ECO:0000313" key="9">
    <source>
        <dbReference type="EMBL" id="GAP30468.1"/>
    </source>
</evidence>
<feature type="transmembrane region" description="Helical" evidence="8">
    <location>
        <begin position="333"/>
        <end position="354"/>
    </location>
</feature>
<keyword evidence="7 8" id="KW-0472">Membrane</keyword>